<dbReference type="Proteomes" id="UP001156389">
    <property type="component" value="Unassembled WGS sequence"/>
</dbReference>
<comment type="subcellular location">
    <subcellularLocation>
        <location evidence="1">Membrane</location>
        <topology evidence="1">Multi-pass membrane protein</topology>
    </subcellularLocation>
</comment>
<evidence type="ECO:0000256" key="6">
    <source>
        <dbReference type="ARBA" id="ARBA00023136"/>
    </source>
</evidence>
<sequence length="535" mass="56963">MEEPEIPAGPGRELPPIRDKAVWYVPLALATDVMGTGLPVLFVFLATGRPHPVLAAVTATAVWTAVQLARKRYSTRSLGEARGLLSATQDWLTLVGLLAVIRVATSESSAPAHALLALTPALVLTAACRALTHHHLGGQRRAAQSVCRALVVGEAHPVDEVVGQLAARTDHAYVVIGAVAVGETELRSGVPEFGRLTGRRPSAPRAAPPTASPAARPSPAPANGPAEEPAGDGRGLPPHSEITLNLSIAAHCGPGRQDDGSAVLDAAQRLGAEVVLIVPGARLTGERLRQLSWAVQDAGLPLVIASGLTEVALRRVRLATAAGLNLLHISPPVRRGPQLAFKNVLDRVGAGLGLLLLAPLFALLTLAVRLDSKGPVFHRQARIGQRGTPFRMWKFRSMVADAELLRPRLAAADEQDGPAFKIRRDPRVTRVGRLLRRSSLDELPQLVNVLRGEMSLVGPRPPLPDEVAAYNAVELRRLGVKPGMTGPWQVGGRSDLSWDESLALDLRYADNWSLTTDMDVLARTFRAVVDGRGAY</sequence>
<keyword evidence="11" id="KW-1185">Reference proteome</keyword>
<organism evidence="10 11">
    <name type="scientific">Streptomyces gossypii</name>
    <dbReference type="NCBI Taxonomy" id="2883101"/>
    <lineage>
        <taxon>Bacteria</taxon>
        <taxon>Bacillati</taxon>
        <taxon>Actinomycetota</taxon>
        <taxon>Actinomycetes</taxon>
        <taxon>Kitasatosporales</taxon>
        <taxon>Streptomycetaceae</taxon>
        <taxon>Streptomyces</taxon>
    </lineage>
</organism>
<feature type="transmembrane region" description="Helical" evidence="8">
    <location>
        <begin position="81"/>
        <end position="104"/>
    </location>
</feature>
<comment type="caution">
    <text evidence="10">The sequence shown here is derived from an EMBL/GenBank/DDBJ whole genome shotgun (WGS) entry which is preliminary data.</text>
</comment>
<evidence type="ECO:0000256" key="4">
    <source>
        <dbReference type="ARBA" id="ARBA00022692"/>
    </source>
</evidence>
<evidence type="ECO:0000256" key="7">
    <source>
        <dbReference type="SAM" id="MobiDB-lite"/>
    </source>
</evidence>
<evidence type="ECO:0000259" key="9">
    <source>
        <dbReference type="Pfam" id="PF02397"/>
    </source>
</evidence>
<dbReference type="EMBL" id="JAJAGO010000004">
    <property type="protein sequence ID" value="MCT2590123.1"/>
    <property type="molecule type" value="Genomic_DNA"/>
</dbReference>
<comment type="similarity">
    <text evidence="2">Belongs to the bacterial sugar transferase family.</text>
</comment>
<dbReference type="NCBIfam" id="TIGR03025">
    <property type="entry name" value="EPS_sugtrans"/>
    <property type="match status" value="1"/>
</dbReference>
<evidence type="ECO:0000256" key="8">
    <source>
        <dbReference type="SAM" id="Phobius"/>
    </source>
</evidence>
<evidence type="ECO:0000313" key="11">
    <source>
        <dbReference type="Proteomes" id="UP001156389"/>
    </source>
</evidence>
<protein>
    <submittedName>
        <fullName evidence="10">Exopolysaccharide biosynthesis polyprenyl glycosylphosphotransferase</fullName>
    </submittedName>
</protein>
<dbReference type="InterPro" id="IPR017475">
    <property type="entry name" value="EPS_sugar_tfrase"/>
</dbReference>
<accession>A0ABT2JQF3</accession>
<proteinExistence type="inferred from homology"/>
<keyword evidence="5 8" id="KW-1133">Transmembrane helix</keyword>
<feature type="transmembrane region" description="Helical" evidence="8">
    <location>
        <begin position="51"/>
        <end position="69"/>
    </location>
</feature>
<dbReference type="InterPro" id="IPR003362">
    <property type="entry name" value="Bact_transf"/>
</dbReference>
<feature type="transmembrane region" description="Helical" evidence="8">
    <location>
        <begin position="344"/>
        <end position="368"/>
    </location>
</feature>
<reference evidence="10 11" key="1">
    <citation type="submission" date="2021-10" db="EMBL/GenBank/DDBJ databases">
        <title>Streptomyces gossypii sp. nov., isolated from soil collected from cotton field.</title>
        <authorList>
            <person name="Ge X."/>
            <person name="Chen X."/>
            <person name="Liu W."/>
        </authorList>
    </citation>
    <scope>NUCLEOTIDE SEQUENCE [LARGE SCALE GENOMIC DNA]</scope>
    <source>
        <strain evidence="10 11">N2-109</strain>
    </source>
</reference>
<feature type="transmembrane region" description="Helical" evidence="8">
    <location>
        <begin position="110"/>
        <end position="131"/>
    </location>
</feature>
<name>A0ABT2JQF3_9ACTN</name>
<evidence type="ECO:0000256" key="3">
    <source>
        <dbReference type="ARBA" id="ARBA00022679"/>
    </source>
</evidence>
<feature type="transmembrane region" description="Helical" evidence="8">
    <location>
        <begin position="21"/>
        <end position="45"/>
    </location>
</feature>
<keyword evidence="6 8" id="KW-0472">Membrane</keyword>
<evidence type="ECO:0000256" key="1">
    <source>
        <dbReference type="ARBA" id="ARBA00004141"/>
    </source>
</evidence>
<feature type="domain" description="Bacterial sugar transferase" evidence="9">
    <location>
        <begin position="342"/>
        <end position="529"/>
    </location>
</feature>
<evidence type="ECO:0000256" key="5">
    <source>
        <dbReference type="ARBA" id="ARBA00022989"/>
    </source>
</evidence>
<dbReference type="PANTHER" id="PTHR30576">
    <property type="entry name" value="COLANIC BIOSYNTHESIS UDP-GLUCOSE LIPID CARRIER TRANSFERASE"/>
    <property type="match status" value="1"/>
</dbReference>
<dbReference type="Pfam" id="PF02397">
    <property type="entry name" value="Bac_transf"/>
    <property type="match status" value="1"/>
</dbReference>
<gene>
    <name evidence="10" type="ORF">LHJ74_09395</name>
</gene>
<feature type="compositionally biased region" description="Pro residues" evidence="7">
    <location>
        <begin position="206"/>
        <end position="222"/>
    </location>
</feature>
<dbReference type="PANTHER" id="PTHR30576:SF10">
    <property type="entry name" value="SLL5057 PROTEIN"/>
    <property type="match status" value="1"/>
</dbReference>
<evidence type="ECO:0000313" key="10">
    <source>
        <dbReference type="EMBL" id="MCT2590123.1"/>
    </source>
</evidence>
<keyword evidence="3" id="KW-0808">Transferase</keyword>
<keyword evidence="4 8" id="KW-0812">Transmembrane</keyword>
<evidence type="ECO:0000256" key="2">
    <source>
        <dbReference type="ARBA" id="ARBA00006464"/>
    </source>
</evidence>
<feature type="region of interest" description="Disordered" evidence="7">
    <location>
        <begin position="192"/>
        <end position="239"/>
    </location>
</feature>